<dbReference type="PANTHER" id="PTHR42879">
    <property type="entry name" value="3-OXOACYL-(ACYL-CARRIER-PROTEIN) REDUCTASE"/>
    <property type="match status" value="1"/>
</dbReference>
<dbReference type="SUPFAM" id="SSF51735">
    <property type="entry name" value="NAD(P)-binding Rossmann-fold domains"/>
    <property type="match status" value="1"/>
</dbReference>
<reference evidence="2 3" key="1">
    <citation type="submission" date="2020-03" db="EMBL/GenBank/DDBJ databases">
        <title>Roseomonas stagni sp. nov., isolated from pond water in Japan.</title>
        <authorList>
            <person name="Furuhata K."/>
            <person name="Miyamoto H."/>
            <person name="Goto K."/>
        </authorList>
    </citation>
    <scope>NUCLEOTIDE SEQUENCE [LARGE SCALE GENOMIC DNA]</scope>
    <source>
        <strain evidence="2 3">PeD5</strain>
    </source>
</reference>
<dbReference type="AlphaFoldDB" id="A0A6M1LEE4"/>
<dbReference type="InterPro" id="IPR036291">
    <property type="entry name" value="NAD(P)-bd_dom_sf"/>
</dbReference>
<evidence type="ECO:0000313" key="3">
    <source>
        <dbReference type="Proteomes" id="UP000475385"/>
    </source>
</evidence>
<sequence>MDLRIRDDLALVVGGSDGIGLATAKALAEDGARVTIASRDATALAEVAAANGLDHLPCDATDAASVEALVQTWEKRYQKLDILIMAVGGSHRSAFEALADEQWRQNWEFNILATVRVVRGLLPALRRAGGARVVLFGAAGARMPYAEQIVSNVHKAGHIALVKTLAAELIPEGIRVNAVSPGRTITRLWRNRAATMAKAEGTTPDAILTRFAADIPLGRFGAAEEIADVAAFLASPRSSYVVGQSVAVDGGIGRGLL</sequence>
<dbReference type="RefSeq" id="WP_164692537.1">
    <property type="nucleotide sequence ID" value="NZ_JAAIKB010000001.1"/>
</dbReference>
<dbReference type="EMBL" id="JAAIKB010000001">
    <property type="protein sequence ID" value="NGM18655.1"/>
    <property type="molecule type" value="Genomic_DNA"/>
</dbReference>
<dbReference type="InterPro" id="IPR050259">
    <property type="entry name" value="SDR"/>
</dbReference>
<organism evidence="2 3">
    <name type="scientific">Falsiroseomonas algicola</name>
    <dbReference type="NCBI Taxonomy" id="2716930"/>
    <lineage>
        <taxon>Bacteria</taxon>
        <taxon>Pseudomonadati</taxon>
        <taxon>Pseudomonadota</taxon>
        <taxon>Alphaproteobacteria</taxon>
        <taxon>Acetobacterales</taxon>
        <taxon>Roseomonadaceae</taxon>
        <taxon>Falsiroseomonas</taxon>
    </lineage>
</organism>
<dbReference type="Pfam" id="PF13561">
    <property type="entry name" value="adh_short_C2"/>
    <property type="match status" value="1"/>
</dbReference>
<proteinExistence type="inferred from homology"/>
<protein>
    <submittedName>
        <fullName evidence="2">SDR family oxidoreductase</fullName>
    </submittedName>
</protein>
<evidence type="ECO:0000313" key="2">
    <source>
        <dbReference type="EMBL" id="NGM18655.1"/>
    </source>
</evidence>
<dbReference type="PANTHER" id="PTHR42879:SF6">
    <property type="entry name" value="NADPH-DEPENDENT REDUCTASE BACG"/>
    <property type="match status" value="1"/>
</dbReference>
<accession>A0A6M1LEE4</accession>
<gene>
    <name evidence="2" type="ORF">G3576_01425</name>
</gene>
<name>A0A6M1LEE4_9PROT</name>
<comment type="similarity">
    <text evidence="1">Belongs to the short-chain dehydrogenases/reductases (SDR) family.</text>
</comment>
<dbReference type="Gene3D" id="3.40.50.720">
    <property type="entry name" value="NAD(P)-binding Rossmann-like Domain"/>
    <property type="match status" value="1"/>
</dbReference>
<dbReference type="PRINTS" id="PR00081">
    <property type="entry name" value="GDHRDH"/>
</dbReference>
<dbReference type="InterPro" id="IPR002347">
    <property type="entry name" value="SDR_fam"/>
</dbReference>
<dbReference type="Proteomes" id="UP000475385">
    <property type="component" value="Unassembled WGS sequence"/>
</dbReference>
<dbReference type="FunFam" id="3.40.50.720:FF:000084">
    <property type="entry name" value="Short-chain dehydrogenase reductase"/>
    <property type="match status" value="1"/>
</dbReference>
<comment type="caution">
    <text evidence="2">The sequence shown here is derived from an EMBL/GenBank/DDBJ whole genome shotgun (WGS) entry which is preliminary data.</text>
</comment>
<keyword evidence="3" id="KW-1185">Reference proteome</keyword>
<evidence type="ECO:0000256" key="1">
    <source>
        <dbReference type="ARBA" id="ARBA00006484"/>
    </source>
</evidence>